<sequence length="186" mass="20922">MSCHRCQIFFLLERDGNVAIEPEIVVEAAQIESLAFAHARFGKKLRGLDLADLIADRLSRRGGEERRLFVRGLAVHRHHRLKIVGRLIDGEGARRKLDVDLDAQRAQPGEIVDHLARLWRIGPQPGLQHHLFGIEARALVGAAVVIMAAQRIGVLPAQSQLEEVPRNAFMHDDRPRIARDRKVEIA</sequence>
<dbReference type="EMBL" id="CP020083">
    <property type="protein sequence ID" value="ASR52163.1"/>
    <property type="molecule type" value="Genomic_DNA"/>
</dbReference>
<evidence type="ECO:0000313" key="1">
    <source>
        <dbReference type="EMBL" id="ASR52163.1"/>
    </source>
</evidence>
<organism evidence="1 2">
    <name type="scientific">Blastomonas fulva</name>
    <dbReference type="NCBI Taxonomy" id="1550728"/>
    <lineage>
        <taxon>Bacteria</taxon>
        <taxon>Pseudomonadati</taxon>
        <taxon>Pseudomonadota</taxon>
        <taxon>Alphaproteobacteria</taxon>
        <taxon>Sphingomonadales</taxon>
        <taxon>Sphingomonadaceae</taxon>
        <taxon>Blastomonas</taxon>
    </lineage>
</organism>
<dbReference type="Proteomes" id="UP000258016">
    <property type="component" value="Chromosome"/>
</dbReference>
<proteinExistence type="predicted"/>
<reference evidence="1 2" key="1">
    <citation type="submission" date="2017-03" db="EMBL/GenBank/DDBJ databases">
        <title>Complete genome sequence of Blastomonas fulva degrading microcsystin LR.</title>
        <authorList>
            <person name="Lee H.-g."/>
            <person name="Jin L."/>
            <person name="oh H.-M."/>
        </authorList>
    </citation>
    <scope>NUCLEOTIDE SEQUENCE [LARGE SCALE GENOMIC DNA]</scope>
    <source>
        <strain evidence="1 2">T2</strain>
    </source>
</reference>
<name>A0ABN5B7I2_9SPHN</name>
<gene>
    <name evidence="1" type="ORF">B5J99_12415</name>
</gene>
<accession>A0ABN5B7I2</accession>
<keyword evidence="2" id="KW-1185">Reference proteome</keyword>
<protein>
    <submittedName>
        <fullName evidence="1">Uncharacterized protein</fullName>
    </submittedName>
</protein>
<evidence type="ECO:0000313" key="2">
    <source>
        <dbReference type="Proteomes" id="UP000258016"/>
    </source>
</evidence>